<dbReference type="Proteomes" id="UP000694888">
    <property type="component" value="Unplaced"/>
</dbReference>
<dbReference type="PANTHER" id="PTHR28642:SF1">
    <property type="entry name" value="MEIOSIS 1 ARREST PROTEIN"/>
    <property type="match status" value="1"/>
</dbReference>
<keyword evidence="2" id="KW-1185">Reference proteome</keyword>
<evidence type="ECO:0000313" key="2">
    <source>
        <dbReference type="Proteomes" id="UP000694888"/>
    </source>
</evidence>
<protein>
    <submittedName>
        <fullName evidence="3">Meiosis 1 arrest protein</fullName>
    </submittedName>
</protein>
<dbReference type="GeneID" id="101851502"/>
<reference evidence="3" key="1">
    <citation type="submission" date="2025-08" db="UniProtKB">
        <authorList>
            <consortium name="RefSeq"/>
        </authorList>
    </citation>
    <scope>IDENTIFICATION</scope>
</reference>
<proteinExistence type="predicted"/>
<organism evidence="2 3">
    <name type="scientific">Aplysia californica</name>
    <name type="common">California sea hare</name>
    <dbReference type="NCBI Taxonomy" id="6500"/>
    <lineage>
        <taxon>Eukaryota</taxon>
        <taxon>Metazoa</taxon>
        <taxon>Spiralia</taxon>
        <taxon>Lophotrochozoa</taxon>
        <taxon>Mollusca</taxon>
        <taxon>Gastropoda</taxon>
        <taxon>Heterobranchia</taxon>
        <taxon>Euthyneura</taxon>
        <taxon>Tectipleura</taxon>
        <taxon>Aplysiida</taxon>
        <taxon>Aplysioidea</taxon>
        <taxon>Aplysiidae</taxon>
        <taxon>Aplysia</taxon>
    </lineage>
</organism>
<gene>
    <name evidence="3" type="primary">LOC101851502</name>
</gene>
<evidence type="ECO:0000256" key="1">
    <source>
        <dbReference type="SAM" id="MobiDB-lite"/>
    </source>
</evidence>
<feature type="compositionally biased region" description="Low complexity" evidence="1">
    <location>
        <begin position="531"/>
        <end position="542"/>
    </location>
</feature>
<accession>A0ABM1VU40</accession>
<dbReference type="PANTHER" id="PTHR28642">
    <property type="entry name" value="MEIOSIS 1 ARREST PROTEIN"/>
    <property type="match status" value="1"/>
</dbReference>
<feature type="compositionally biased region" description="Polar residues" evidence="1">
    <location>
        <begin position="543"/>
        <end position="552"/>
    </location>
</feature>
<name>A0ABM1VU40_APLCA</name>
<dbReference type="RefSeq" id="XP_035825932.1">
    <property type="nucleotide sequence ID" value="XM_035970039.1"/>
</dbReference>
<dbReference type="InterPro" id="IPR033587">
    <property type="entry name" value="M1AP"/>
</dbReference>
<sequence length="560" mass="61574">MNRPAIGQHPARIVLFDINPPFEILAGRSICDALENVLCVGSSLAGLSRIPLFGMYVLTTFPDMILPLTHVRNNCVRLYTALQDIRTLLDESLPDRSPTEMGQCLAQGLLEACRQFQRYIGNVQQASLNFNQLEVIVLTAHPGGYVQQNLKDLPSQVDLTLLKRILSVKVNSSMSESIDTASQETMAVDGATEDYSGLVDMLCLECDQVSLHRFFYSWLTDTLSESEHLHVLLPPPTPADTELLIKCDVLEKMLNPQRLPCHNRYSLDVDASICKYVYPTPSKAVGMTVSIHKLKTVCSIPRSALCESVLFGLPLVAVPTACWTIDWEELETNQNNFNALCAELVANDSVLLLQLLDVNSPTGAVPYSSSSSGTSVSTKSTAGNVSSRQLSASGYFIMIPSDNRTLLLKSVVSAELLLPSSRSQIMKPLTKESELCIQASLSQLDSCDHFNPLKFSTGLFSALKRCSLPKYALDKGWAAKRKIELKRLNKVSCVEPMVPSSPKVARPGNRLTANMWSNPLSNVVKKASKPSSRQSDNNSRQSAVKNNISKMSWKSGFVND</sequence>
<feature type="region of interest" description="Disordered" evidence="1">
    <location>
        <begin position="522"/>
        <end position="560"/>
    </location>
</feature>
<evidence type="ECO:0000313" key="3">
    <source>
        <dbReference type="RefSeq" id="XP_035825932.1"/>
    </source>
</evidence>